<dbReference type="AlphaFoldDB" id="A0AAV1WMT8"/>
<dbReference type="PANTHER" id="PTHR33526">
    <property type="entry name" value="OS07G0123800 PROTEIN"/>
    <property type="match status" value="1"/>
</dbReference>
<proteinExistence type="predicted"/>
<keyword evidence="2" id="KW-1185">Reference proteome</keyword>
<evidence type="ECO:0000313" key="1">
    <source>
        <dbReference type="EMBL" id="CAL0310121.1"/>
    </source>
</evidence>
<evidence type="ECO:0000313" key="2">
    <source>
        <dbReference type="Proteomes" id="UP001497480"/>
    </source>
</evidence>
<reference evidence="1 2" key="1">
    <citation type="submission" date="2024-03" db="EMBL/GenBank/DDBJ databases">
        <authorList>
            <person name="Martinez-Hernandez J."/>
        </authorList>
    </citation>
    <scope>NUCLEOTIDE SEQUENCE [LARGE SCALE GENOMIC DNA]</scope>
</reference>
<protein>
    <submittedName>
        <fullName evidence="1">Uncharacterized protein</fullName>
    </submittedName>
</protein>
<sequence length="231" mass="25966">MRKEGNKQSKFKHYIFTPIRILKGVTACAGGFAGSGAADGVVQISHLNSSRENGDGSHRELLRTMLTLEVANKMAERNYCMTQNNIGDNSMTSSTSKHVSCCPEYGSGPCNNFSKPKAAMHGERKMQIRNNVGNQTRMVMHGEKVLKTRNDNNAGKETMVVMHSHGQRQPNNAGYKYNRKKMSYYSHGLKKMERIDEDKACSFEEDQNDSNKAQLLYIYPRTRTNTSSGKR</sequence>
<accession>A0AAV1WMT8</accession>
<gene>
    <name evidence="1" type="ORF">LLUT_LOCUS11181</name>
</gene>
<organism evidence="1 2">
    <name type="scientific">Lupinus luteus</name>
    <name type="common">European yellow lupine</name>
    <dbReference type="NCBI Taxonomy" id="3873"/>
    <lineage>
        <taxon>Eukaryota</taxon>
        <taxon>Viridiplantae</taxon>
        <taxon>Streptophyta</taxon>
        <taxon>Embryophyta</taxon>
        <taxon>Tracheophyta</taxon>
        <taxon>Spermatophyta</taxon>
        <taxon>Magnoliopsida</taxon>
        <taxon>eudicotyledons</taxon>
        <taxon>Gunneridae</taxon>
        <taxon>Pentapetalae</taxon>
        <taxon>rosids</taxon>
        <taxon>fabids</taxon>
        <taxon>Fabales</taxon>
        <taxon>Fabaceae</taxon>
        <taxon>Papilionoideae</taxon>
        <taxon>50 kb inversion clade</taxon>
        <taxon>genistoids sensu lato</taxon>
        <taxon>core genistoids</taxon>
        <taxon>Genisteae</taxon>
        <taxon>Lupinus</taxon>
    </lineage>
</organism>
<comment type="caution">
    <text evidence="1">The sequence shown here is derived from an EMBL/GenBank/DDBJ whole genome shotgun (WGS) entry which is preliminary data.</text>
</comment>
<dbReference type="Proteomes" id="UP001497480">
    <property type="component" value="Unassembled WGS sequence"/>
</dbReference>
<name>A0AAV1WMT8_LUPLU</name>
<dbReference type="PANTHER" id="PTHR33526:SF20">
    <property type="entry name" value="VQ DOMAIN-CONTAINING PROTEIN"/>
    <property type="match status" value="1"/>
</dbReference>
<dbReference type="EMBL" id="CAXHTB010000007">
    <property type="protein sequence ID" value="CAL0310121.1"/>
    <property type="molecule type" value="Genomic_DNA"/>
</dbReference>